<keyword evidence="2" id="KW-1185">Reference proteome</keyword>
<accession>A0ABP7XAJ4</accession>
<gene>
    <name evidence="1" type="ORF">GCM10022393_01930</name>
</gene>
<dbReference type="Pfam" id="PF19940">
    <property type="entry name" value="DUF6402"/>
    <property type="match status" value="1"/>
</dbReference>
<dbReference type="InterPro" id="IPR045646">
    <property type="entry name" value="DUF6402"/>
</dbReference>
<reference evidence="2" key="1">
    <citation type="journal article" date="2019" name="Int. J. Syst. Evol. Microbiol.">
        <title>The Global Catalogue of Microorganisms (GCM) 10K type strain sequencing project: providing services to taxonomists for standard genome sequencing and annotation.</title>
        <authorList>
            <consortium name="The Broad Institute Genomics Platform"/>
            <consortium name="The Broad Institute Genome Sequencing Center for Infectious Disease"/>
            <person name="Wu L."/>
            <person name="Ma J."/>
        </authorList>
    </citation>
    <scope>NUCLEOTIDE SEQUENCE [LARGE SCALE GENOMIC DNA]</scope>
    <source>
        <strain evidence="2">JCM 17106</strain>
    </source>
</reference>
<evidence type="ECO:0000313" key="1">
    <source>
        <dbReference type="EMBL" id="GAA4107035.1"/>
    </source>
</evidence>
<sequence length="364" mass="42478">MQLAFEKDRVTVNFVSEIGIRENEYTIKVYAKSAISAYDKTLIYTSDKMNIRPDKNGYFLDIDYWYYTRVAKHITTGNYLPSCIDFYFSICVGEEENEIPNPYKVHFIRYLPELLAVSGYKQAKKLHSTWFCLPPEEDPDDITPQMEVLHFEKLLEISNSFRELYQENLDRVIVQISKSGANTIKKSLKDKVQKAIKNNDLKTEEFSLQPTFGTLETKIMNTEYGCIPVFDSYHFHEQPVLDDITLCIDDDIDGLLLKNCMLRVIAFGKVAPTGTNTKIQIEQLGFYLKDQYGFYEDKKEDIISYCEIIDKEKVIFSNKPVIREESFLITSTNYYNYRKDHDMGGDFNWYSSIHLEEVSIEVIV</sequence>
<dbReference type="Proteomes" id="UP001500459">
    <property type="component" value="Unassembled WGS sequence"/>
</dbReference>
<organism evidence="1 2">
    <name type="scientific">Aquimarina addita</name>
    <dbReference type="NCBI Taxonomy" id="870485"/>
    <lineage>
        <taxon>Bacteria</taxon>
        <taxon>Pseudomonadati</taxon>
        <taxon>Bacteroidota</taxon>
        <taxon>Flavobacteriia</taxon>
        <taxon>Flavobacteriales</taxon>
        <taxon>Flavobacteriaceae</taxon>
        <taxon>Aquimarina</taxon>
    </lineage>
</organism>
<protein>
    <submittedName>
        <fullName evidence="1">Uncharacterized protein</fullName>
    </submittedName>
</protein>
<dbReference type="EMBL" id="BAABCW010000001">
    <property type="protein sequence ID" value="GAA4107035.1"/>
    <property type="molecule type" value="Genomic_DNA"/>
</dbReference>
<name>A0ABP7XAJ4_9FLAO</name>
<evidence type="ECO:0000313" key="2">
    <source>
        <dbReference type="Proteomes" id="UP001500459"/>
    </source>
</evidence>
<comment type="caution">
    <text evidence="1">The sequence shown here is derived from an EMBL/GenBank/DDBJ whole genome shotgun (WGS) entry which is preliminary data.</text>
</comment>
<proteinExistence type="predicted"/>
<dbReference type="RefSeq" id="WP_344923940.1">
    <property type="nucleotide sequence ID" value="NZ_BAABCW010000001.1"/>
</dbReference>